<reference evidence="7 8" key="1">
    <citation type="submission" date="2023-10" db="EMBL/GenBank/DDBJ databases">
        <authorList>
            <person name="Robby Concha-Eloko"/>
            <person name="Pilar Barberan- Martinez"/>
            <person name="Rafael Sanjuan"/>
            <person name="Pilar Domingo-Calap"/>
        </authorList>
    </citation>
    <scope>NUCLEOTIDE SEQUENCE [LARGE SCALE GENOMIC DNA]</scope>
</reference>
<dbReference type="EMBL" id="OY979414">
    <property type="protein sequence ID" value="CAK6604215.1"/>
    <property type="molecule type" value="Genomic_DNA"/>
</dbReference>
<evidence type="ECO:0000256" key="6">
    <source>
        <dbReference type="ARBA" id="ARBA00035731"/>
    </source>
</evidence>
<evidence type="ECO:0000313" key="8">
    <source>
        <dbReference type="Proteomes" id="UP001497584"/>
    </source>
</evidence>
<sequence>MSLQRLSTSLIRRALGGVLERTLNYVCPEDFGAVNDRTADNTAALQSAWNYARANDVKFVARGTYRIFSPLYFYGKVQADFTGSRIIVDPSVVAAAAITFDEGGMIIQNMDKAVIVRGLQVMRPLVSTEAGGRINFHADTNSNMDGVVFKQANNMKCYDWGVYGFRDALSFQGKSCYLNHFFGCNLGMLWRYGVSIWANDDSNENYTFVGGSIFNVNNPTFNGTGFYIDSVASQVDIGFRGTSFDYCDISMYLRNSYVECSACHFENNNNNAHIICEFTSAKAKPTIILKGGTIGGGPGITYWTGIPVESSQGRPGLIEVRAGGSDNVIVDRVVTGQFRVGETVTQIVKVVGNNTALLQHLSIKPLIDSGNADTSTTARGIRLSDALNFLRVTNSLDGWTQNNILNNGEADASVSSDYYDSAFPHSRLLSGTANRNFSLTQVIPIRSGENFSIQYYYKMADYVAGEYNSRVDYLDQAGGVIGSSIKVRTGNAGWTHIWHNGRAPNGCVAIRFQHNCTNFNAKVYGTKEFLWIW</sequence>
<evidence type="ECO:0000256" key="5">
    <source>
        <dbReference type="ARBA" id="ARBA00023296"/>
    </source>
</evidence>
<evidence type="ECO:0000256" key="2">
    <source>
        <dbReference type="ARBA" id="ARBA00022717"/>
    </source>
</evidence>
<dbReference type="GO" id="GO:0098996">
    <property type="term" value="P:symbiont entry into host cell via disruption of host cell glycocalyx"/>
    <property type="evidence" value="ECO:0007669"/>
    <property type="project" value="UniProtKB-KW"/>
</dbReference>
<dbReference type="GO" id="GO:0098994">
    <property type="term" value="P:symbiont entry into host cell via disruption of host cell envelope"/>
    <property type="evidence" value="ECO:0007669"/>
    <property type="project" value="UniProtKB-KW"/>
</dbReference>
<keyword evidence="2" id="KW-1235">Degradation of host cell envelope components during virus entry</keyword>
<evidence type="ECO:0000313" key="7">
    <source>
        <dbReference type="EMBL" id="CAK6604215.1"/>
    </source>
</evidence>
<keyword evidence="5" id="KW-1160">Virus entry into host cell</keyword>
<dbReference type="SUPFAM" id="SSF51126">
    <property type="entry name" value="Pectin lyase-like"/>
    <property type="match status" value="1"/>
</dbReference>
<proteinExistence type="predicted"/>
<evidence type="ECO:0000256" key="4">
    <source>
        <dbReference type="ARBA" id="ARBA00022844"/>
    </source>
</evidence>
<evidence type="ECO:0000256" key="1">
    <source>
        <dbReference type="ARBA" id="ARBA00004328"/>
    </source>
</evidence>
<dbReference type="Gene3D" id="2.60.120.260">
    <property type="entry name" value="Galactose-binding domain-like"/>
    <property type="match status" value="1"/>
</dbReference>
<comment type="subcellular location">
    <subcellularLocation>
        <location evidence="1">Virion</location>
    </subcellularLocation>
</comment>
<protein>
    <submittedName>
        <fullName evidence="7">Tail spike protein</fullName>
    </submittedName>
</protein>
<name>A0AAV1MJ86_9CAUD</name>
<evidence type="ECO:0000256" key="3">
    <source>
        <dbReference type="ARBA" id="ARBA00022732"/>
    </source>
</evidence>
<keyword evidence="4" id="KW-0946">Virion</keyword>
<dbReference type="Gene3D" id="2.160.20.10">
    <property type="entry name" value="Single-stranded right-handed beta-helix, Pectin lyase-like"/>
    <property type="match status" value="1"/>
</dbReference>
<keyword evidence="3" id="KW-1227">Viral tail protein</keyword>
<dbReference type="GO" id="GO:0098015">
    <property type="term" value="C:virus tail"/>
    <property type="evidence" value="ECO:0007669"/>
    <property type="project" value="UniProtKB-KW"/>
</dbReference>
<dbReference type="InterPro" id="IPR011050">
    <property type="entry name" value="Pectin_lyase_fold/virulence"/>
</dbReference>
<gene>
    <name evidence="7" type="ORF">K61PH164C1_LOCUS9</name>
</gene>
<keyword evidence="6" id="KW-1238">Degradation of host capsule during virus entry</keyword>
<organism evidence="7 8">
    <name type="scientific">Klebsiella phage vB_Kpn_K61PH164C1</name>
    <dbReference type="NCBI Taxonomy" id="3071663"/>
    <lineage>
        <taxon>Viruses</taxon>
        <taxon>Duplodnaviria</taxon>
        <taxon>Heunggongvirae</taxon>
        <taxon>Uroviricota</taxon>
        <taxon>Caudoviricetes</taxon>
        <taxon>Autographivirales</taxon>
        <taxon>Autosignataviridae</taxon>
        <taxon>Molineuxvirinae</taxon>
        <taxon>Gansuvirus</taxon>
        <taxon>Gansuvirus K61PH164C1</taxon>
    </lineage>
</organism>
<accession>A0AAV1MJ86</accession>
<dbReference type="Proteomes" id="UP001497584">
    <property type="component" value="Chromosome"/>
</dbReference>
<keyword evidence="8" id="KW-1185">Reference proteome</keyword>
<dbReference type="InterPro" id="IPR012334">
    <property type="entry name" value="Pectin_lyas_fold"/>
</dbReference>